<dbReference type="HOGENOM" id="CLU_059602_0_0_1"/>
<feature type="region of interest" description="Disordered" evidence="1">
    <location>
        <begin position="226"/>
        <end position="281"/>
    </location>
</feature>
<dbReference type="STRING" id="857340.A0A086T3B7"/>
<feature type="region of interest" description="Disordered" evidence="1">
    <location>
        <begin position="298"/>
        <end position="325"/>
    </location>
</feature>
<comment type="caution">
    <text evidence="2">The sequence shown here is derived from an EMBL/GenBank/DDBJ whole genome shotgun (WGS) entry which is preliminary data.</text>
</comment>
<dbReference type="AlphaFoldDB" id="A0A086T3B7"/>
<feature type="compositionally biased region" description="Low complexity" evidence="1">
    <location>
        <begin position="51"/>
        <end position="70"/>
    </location>
</feature>
<name>A0A086T3B7_HAPC1</name>
<feature type="compositionally biased region" description="Polar residues" evidence="1">
    <location>
        <begin position="41"/>
        <end position="50"/>
    </location>
</feature>
<feature type="compositionally biased region" description="Basic and acidic residues" evidence="1">
    <location>
        <begin position="252"/>
        <end position="281"/>
    </location>
</feature>
<dbReference type="Proteomes" id="UP000029964">
    <property type="component" value="Unassembled WGS sequence"/>
</dbReference>
<evidence type="ECO:0000313" key="3">
    <source>
        <dbReference type="Proteomes" id="UP000029964"/>
    </source>
</evidence>
<gene>
    <name evidence="2" type="ORF">ACRE_053820</name>
</gene>
<dbReference type="OrthoDB" id="2103031at2759"/>
<protein>
    <submittedName>
        <fullName evidence="2">Uncharacterized protein</fullName>
    </submittedName>
</protein>
<feature type="region of interest" description="Disordered" evidence="1">
    <location>
        <begin position="28"/>
        <end position="86"/>
    </location>
</feature>
<reference evidence="3" key="1">
    <citation type="journal article" date="2014" name="Genome Announc.">
        <title>Genome sequence and annotation of Acremonium chrysogenum, producer of the beta-lactam antibiotic cephalosporin C.</title>
        <authorList>
            <person name="Terfehr D."/>
            <person name="Dahlmann T.A."/>
            <person name="Specht T."/>
            <person name="Zadra I."/>
            <person name="Kuernsteiner H."/>
            <person name="Kueck U."/>
        </authorList>
    </citation>
    <scope>NUCLEOTIDE SEQUENCE [LARGE SCALE GENOMIC DNA]</scope>
    <source>
        <strain evidence="3">ATCC 11550 / CBS 779.69 / DSM 880 / IAM 14645 / JCM 23072 / IMI 49137</strain>
    </source>
</reference>
<feature type="compositionally biased region" description="Basic and acidic residues" evidence="1">
    <location>
        <begin position="28"/>
        <end position="40"/>
    </location>
</feature>
<evidence type="ECO:0000313" key="2">
    <source>
        <dbReference type="EMBL" id="KFH43849.1"/>
    </source>
</evidence>
<organism evidence="2 3">
    <name type="scientific">Hapsidospora chrysogenum (strain ATCC 11550 / CBS 779.69 / DSM 880 / IAM 14645 / JCM 23072 / IMI 49137)</name>
    <name type="common">Acremonium chrysogenum</name>
    <dbReference type="NCBI Taxonomy" id="857340"/>
    <lineage>
        <taxon>Eukaryota</taxon>
        <taxon>Fungi</taxon>
        <taxon>Dikarya</taxon>
        <taxon>Ascomycota</taxon>
        <taxon>Pezizomycotina</taxon>
        <taxon>Sordariomycetes</taxon>
        <taxon>Hypocreomycetidae</taxon>
        <taxon>Hypocreales</taxon>
        <taxon>Bionectriaceae</taxon>
        <taxon>Hapsidospora</taxon>
    </lineage>
</organism>
<evidence type="ECO:0000256" key="1">
    <source>
        <dbReference type="SAM" id="MobiDB-lite"/>
    </source>
</evidence>
<proteinExistence type="predicted"/>
<keyword evidence="3" id="KW-1185">Reference proteome</keyword>
<accession>A0A086T3B7</accession>
<sequence length="325" mass="36526">MGWWPSIFGGDKPADPLKQLDPKLREFLEKESPLKYKTDSPSEASTTQQHGPSSSPSGPAEVEAATAATAKVQQEGSKPAAPAVPSQSLYQDGRYAHLWKNYRPQSELEAESLTDHDKLMGVLEAYNERKAEITKAAMENCADAQEEWINCMKHGKWEDQIQMCRHQVRRFEKCYTMQSRFLRALGYGSVPGRAADIEDDIQMHADALYQRVLRHEEAVEKARKDGTPIPIFDPSIPSARDGSSKPAVQPSEEVRQQWNEKLEKLPESERPAEEAALRADLQAKSDVAKTMKEFYESKWKKKDNEPKIGQGKSLGETLVSLLTGR</sequence>
<dbReference type="EMBL" id="JPKY01000060">
    <property type="protein sequence ID" value="KFH43849.1"/>
    <property type="molecule type" value="Genomic_DNA"/>
</dbReference>